<evidence type="ECO:0000313" key="4">
    <source>
        <dbReference type="Proteomes" id="UP000070282"/>
    </source>
</evidence>
<organism evidence="3 4">
    <name type="scientific">Marinobacter excellens LAMA 842</name>
    <dbReference type="NCBI Taxonomy" id="1306954"/>
    <lineage>
        <taxon>Bacteria</taxon>
        <taxon>Pseudomonadati</taxon>
        <taxon>Pseudomonadota</taxon>
        <taxon>Gammaproteobacteria</taxon>
        <taxon>Pseudomonadales</taxon>
        <taxon>Marinobacteraceae</taxon>
        <taxon>Marinobacter</taxon>
    </lineage>
</organism>
<proteinExistence type="inferred from homology"/>
<dbReference type="Gene3D" id="1.10.10.60">
    <property type="entry name" value="Homeodomain-like"/>
    <property type="match status" value="1"/>
</dbReference>
<reference evidence="4" key="1">
    <citation type="submission" date="2015-12" db="EMBL/GenBank/DDBJ databases">
        <authorList>
            <person name="Lima A."/>
            <person name="Farahani Zayas N."/>
            <person name="Castro Da Silva M.A."/>
            <person name="Cabral A."/>
            <person name="Pessatti M.L."/>
        </authorList>
    </citation>
    <scope>NUCLEOTIDE SEQUENCE [LARGE SCALE GENOMIC DNA]</scope>
    <source>
        <strain evidence="4">LAMA 842</strain>
    </source>
</reference>
<dbReference type="EMBL" id="LOCO01000007">
    <property type="protein sequence ID" value="KXO10181.1"/>
    <property type="molecule type" value="Genomic_DNA"/>
</dbReference>
<evidence type="ECO:0000313" key="3">
    <source>
        <dbReference type="EMBL" id="KXO10181.1"/>
    </source>
</evidence>
<protein>
    <submittedName>
        <fullName evidence="3">Mobile element protein</fullName>
    </submittedName>
</protein>
<name>A0A137SCK8_9GAMM</name>
<dbReference type="InterPro" id="IPR051839">
    <property type="entry name" value="RD_transcriptional_regulator"/>
</dbReference>
<feature type="coiled-coil region" evidence="2">
    <location>
        <begin position="62"/>
        <end position="89"/>
    </location>
</feature>
<dbReference type="PANTHER" id="PTHR33215">
    <property type="entry name" value="PROTEIN DISTAL ANTENNA"/>
    <property type="match status" value="1"/>
</dbReference>
<accession>A0A137SCK8</accession>
<dbReference type="InterPro" id="IPR002514">
    <property type="entry name" value="Transposase_8"/>
</dbReference>
<dbReference type="GO" id="GO:0004803">
    <property type="term" value="F:transposase activity"/>
    <property type="evidence" value="ECO:0007669"/>
    <property type="project" value="InterPro"/>
</dbReference>
<evidence type="ECO:0000256" key="2">
    <source>
        <dbReference type="SAM" id="Coils"/>
    </source>
</evidence>
<dbReference type="GO" id="GO:0006313">
    <property type="term" value="P:DNA transposition"/>
    <property type="evidence" value="ECO:0007669"/>
    <property type="project" value="InterPro"/>
</dbReference>
<evidence type="ECO:0000256" key="1">
    <source>
        <dbReference type="ARBA" id="ARBA00009964"/>
    </source>
</evidence>
<gene>
    <name evidence="3" type="ORF">J122_1688</name>
</gene>
<dbReference type="Proteomes" id="UP000070282">
    <property type="component" value="Unassembled WGS sequence"/>
</dbReference>
<dbReference type="Pfam" id="PF01527">
    <property type="entry name" value="HTH_Tnp_1"/>
    <property type="match status" value="1"/>
</dbReference>
<keyword evidence="2" id="KW-0175">Coiled coil</keyword>
<dbReference type="PANTHER" id="PTHR33215:SF12">
    <property type="entry name" value="TRANSPOSASE INSN FOR INSERTION SEQUENCE ELEMENT IS911A-RELATED"/>
    <property type="match status" value="1"/>
</dbReference>
<dbReference type="GO" id="GO:0003677">
    <property type="term" value="F:DNA binding"/>
    <property type="evidence" value="ECO:0007669"/>
    <property type="project" value="InterPro"/>
</dbReference>
<comment type="caution">
    <text evidence="3">The sequence shown here is derived from an EMBL/GenBank/DDBJ whole genome shotgun (WGS) entry which is preliminary data.</text>
</comment>
<sequence>MTRKRRSFTPEFKQEAASLVLDQGYTIAQACTSLGVGESALRRWVQQLTDEREGITPKGKALTPEQRRIQELEARCKRLEMEKTILRKATALLMSDDLNRTR</sequence>
<dbReference type="SUPFAM" id="SSF46689">
    <property type="entry name" value="Homeodomain-like"/>
    <property type="match status" value="1"/>
</dbReference>
<comment type="similarity">
    <text evidence="1">Belongs to the transposase 8 family.</text>
</comment>
<dbReference type="PATRIC" id="fig|1306954.6.peg.3665"/>
<dbReference type="InterPro" id="IPR009057">
    <property type="entry name" value="Homeodomain-like_sf"/>
</dbReference>
<dbReference type="AlphaFoldDB" id="A0A137SCK8"/>
<keyword evidence="4" id="KW-1185">Reference proteome</keyword>